<keyword evidence="6" id="KW-1185">Reference proteome</keyword>
<dbReference type="Proteomes" id="UP000429607">
    <property type="component" value="Unassembled WGS sequence"/>
</dbReference>
<feature type="transmembrane region" description="Helical" evidence="1">
    <location>
        <begin position="182"/>
        <end position="202"/>
    </location>
</feature>
<reference evidence="5 7" key="1">
    <citation type="submission" date="2018-09" db="EMBL/GenBank/DDBJ databases">
        <title>Genomic investigation of the strawberry pathogen Phytophthora fragariae indicates pathogenicity is determined by transcriptional variation in three key races.</title>
        <authorList>
            <person name="Adams T.M."/>
            <person name="Armitage A.D."/>
            <person name="Sobczyk M.K."/>
            <person name="Bates H.J."/>
            <person name="Dunwell J.M."/>
            <person name="Nellist C.F."/>
            <person name="Harrison R.J."/>
        </authorList>
    </citation>
    <scope>NUCLEOTIDE SEQUENCE [LARGE SCALE GENOMIC DNA]</scope>
    <source>
        <strain evidence="3 5">SCRP249</strain>
        <strain evidence="2 7">SCRP324</strain>
        <strain evidence="4 6">SCRP333</strain>
    </source>
</reference>
<proteinExistence type="predicted"/>
<evidence type="ECO:0000313" key="2">
    <source>
        <dbReference type="EMBL" id="KAE9041459.1"/>
    </source>
</evidence>
<feature type="transmembrane region" description="Helical" evidence="1">
    <location>
        <begin position="12"/>
        <end position="34"/>
    </location>
</feature>
<feature type="transmembrane region" description="Helical" evidence="1">
    <location>
        <begin position="68"/>
        <end position="93"/>
    </location>
</feature>
<protein>
    <submittedName>
        <fullName evidence="3">Uncharacterized protein</fullName>
    </submittedName>
</protein>
<evidence type="ECO:0000313" key="6">
    <source>
        <dbReference type="Proteomes" id="UP000434957"/>
    </source>
</evidence>
<evidence type="ECO:0000313" key="7">
    <source>
        <dbReference type="Proteomes" id="UP000435112"/>
    </source>
</evidence>
<dbReference type="EMBL" id="QXFT01000168">
    <property type="protein sequence ID" value="KAE9352334.1"/>
    <property type="molecule type" value="Genomic_DNA"/>
</dbReference>
<evidence type="ECO:0000313" key="4">
    <source>
        <dbReference type="EMBL" id="KAE9352334.1"/>
    </source>
</evidence>
<dbReference type="Proteomes" id="UP000434957">
    <property type="component" value="Unassembled WGS sequence"/>
</dbReference>
<dbReference type="OrthoDB" id="107262at2759"/>
<evidence type="ECO:0000313" key="5">
    <source>
        <dbReference type="Proteomes" id="UP000429607"/>
    </source>
</evidence>
<comment type="caution">
    <text evidence="3">The sequence shown here is derived from an EMBL/GenBank/DDBJ whole genome shotgun (WGS) entry which is preliminary data.</text>
</comment>
<feature type="transmembrane region" description="Helical" evidence="1">
    <location>
        <begin position="214"/>
        <end position="236"/>
    </location>
</feature>
<dbReference type="EMBL" id="QXFV01000118">
    <property type="protein sequence ID" value="KAE9049539.1"/>
    <property type="molecule type" value="Genomic_DNA"/>
</dbReference>
<organism evidence="3 5">
    <name type="scientific">Phytophthora rubi</name>
    <dbReference type="NCBI Taxonomy" id="129364"/>
    <lineage>
        <taxon>Eukaryota</taxon>
        <taxon>Sar</taxon>
        <taxon>Stramenopiles</taxon>
        <taxon>Oomycota</taxon>
        <taxon>Peronosporomycetes</taxon>
        <taxon>Peronosporales</taxon>
        <taxon>Peronosporaceae</taxon>
        <taxon>Phytophthora</taxon>
    </lineage>
</organism>
<dbReference type="EMBL" id="QXFU01000172">
    <property type="protein sequence ID" value="KAE9041459.1"/>
    <property type="molecule type" value="Genomic_DNA"/>
</dbReference>
<keyword evidence="1" id="KW-1133">Transmembrane helix</keyword>
<sequence length="712" mass="79869">MPRFKSTEVVQLSSCAFTVWWVILLGVHVVVAFYNVVYGYYYWNLTNAYLNVLLVSFEIGLPPENDRAIAIIHIIMAVLHGVCILLMLGGSIWQRSLAFTPWASCNAEVKTEEVKPDRTSSTIARSFSKMYDTLSDRHGLLGVNGKHFHAIQTCREIVETALQTRQAYRMSVLLPRTLLNRFYIILIAVNCWAPAVVNTWFFQRDEARKRYAVIVLDCALGLMACVGVVVIVVLGYTGDFDLKLGGFDYLTWYNDEWMARAYNEFQVVIVVSWMDLASRTFFSLGLIATTTNMKELLVRLPQKQNRVVQSVFTAGPSEGILLTVTPPPTRKRFFRYDSKLLAHIEHLTLHSAHILFGIWGVAVLGFHIQASTQPLLPQCLMQVRPWGVSRPSCYLAGLDCHSLGISGLAAEVDEKWSEFDSFTVVQMLIRHCPALEVPARFSDFHSLRGIKVYNSTIVDWGESAALTSTNHPTLLSLFLIRVNMTDGVLPAGFLSADFPPTVYDVEFCVTNLRELPDDLDTKWAQNLILQFEYSQLTVVDPVLIRLGPGYLALTGNPITELPPDIFEIDNTYLIGISDMDIHELPRNVTKLSATLAWVFMRETNVSFFWDWADELVERMNPSSPWIAGYSPYCEDLAKIENGTATAFSVTLSPEYSQTLMDPSAKNIEVIGTAVNCKATTRLPSGGGMVHPLFYEDSINAISTPPALLRPIN</sequence>
<gene>
    <name evidence="3" type="ORF">PR001_g3227</name>
    <name evidence="2" type="ORF">PR002_g4444</name>
    <name evidence="4" type="ORF">PR003_g4449</name>
</gene>
<accession>A0A6A3NY42</accession>
<keyword evidence="1" id="KW-0472">Membrane</keyword>
<name>A0A6A3NY42_9STRA</name>
<evidence type="ECO:0000256" key="1">
    <source>
        <dbReference type="SAM" id="Phobius"/>
    </source>
</evidence>
<feature type="transmembrane region" description="Helical" evidence="1">
    <location>
        <begin position="40"/>
        <end position="61"/>
    </location>
</feature>
<dbReference type="Proteomes" id="UP000435112">
    <property type="component" value="Unassembled WGS sequence"/>
</dbReference>
<keyword evidence="1" id="KW-0812">Transmembrane</keyword>
<evidence type="ECO:0000313" key="3">
    <source>
        <dbReference type="EMBL" id="KAE9049539.1"/>
    </source>
</evidence>
<dbReference type="AlphaFoldDB" id="A0A6A3NY42"/>